<dbReference type="PANTHER" id="PTHR22966:SF61">
    <property type="entry name" value="2-AMINOETHANETHIOL DIOXYGENASE"/>
    <property type="match status" value="1"/>
</dbReference>
<dbReference type="RefSeq" id="XP_025836291.1">
    <property type="nucleotide sequence ID" value="XM_025980506.1"/>
</dbReference>
<dbReference type="STRING" id="224129.A0A1W4WVA0"/>
<dbReference type="GO" id="GO:0005739">
    <property type="term" value="C:mitochondrion"/>
    <property type="evidence" value="ECO:0007669"/>
    <property type="project" value="TreeGrafter"/>
</dbReference>
<dbReference type="RefSeq" id="XP_018324432.1">
    <property type="nucleotide sequence ID" value="XM_018468930.2"/>
</dbReference>
<keyword evidence="2" id="KW-0560">Oxidoreductase</keyword>
<gene>
    <name evidence="5" type="primary">LOC108736482</name>
    <name evidence="6" type="synonym">LOC112906418</name>
</gene>
<organism evidence="4 5">
    <name type="scientific">Agrilus planipennis</name>
    <name type="common">Emerald ash borer</name>
    <name type="synonym">Agrilus marcopoli</name>
    <dbReference type="NCBI Taxonomy" id="224129"/>
    <lineage>
        <taxon>Eukaryota</taxon>
        <taxon>Metazoa</taxon>
        <taxon>Ecdysozoa</taxon>
        <taxon>Arthropoda</taxon>
        <taxon>Hexapoda</taxon>
        <taxon>Insecta</taxon>
        <taxon>Pterygota</taxon>
        <taxon>Neoptera</taxon>
        <taxon>Endopterygota</taxon>
        <taxon>Coleoptera</taxon>
        <taxon>Polyphaga</taxon>
        <taxon>Elateriformia</taxon>
        <taxon>Buprestoidea</taxon>
        <taxon>Buprestidae</taxon>
        <taxon>Agrilinae</taxon>
        <taxon>Agrilus</taxon>
    </lineage>
</organism>
<dbReference type="InterPro" id="IPR011051">
    <property type="entry name" value="RmlC_Cupin_sf"/>
</dbReference>
<dbReference type="InterPro" id="IPR014710">
    <property type="entry name" value="RmlC-like_jellyroll"/>
</dbReference>
<dbReference type="CDD" id="cd20289">
    <property type="entry name" value="cupin_ADO"/>
    <property type="match status" value="1"/>
</dbReference>
<dbReference type="Proteomes" id="UP000192223">
    <property type="component" value="Unplaced"/>
</dbReference>
<keyword evidence="4" id="KW-1185">Reference proteome</keyword>
<evidence type="ECO:0000313" key="6">
    <source>
        <dbReference type="RefSeq" id="XP_025836291.1"/>
    </source>
</evidence>
<dbReference type="KEGG" id="apln:108736482"/>
<name>A0A1W4WVA0_AGRPL</name>
<keyword evidence="3" id="KW-0408">Iron</keyword>
<dbReference type="OrthoDB" id="271433at2759"/>
<keyword evidence="5" id="KW-0223">Dioxygenase</keyword>
<dbReference type="AlphaFoldDB" id="A0A1W4WVA0"/>
<dbReference type="PANTHER" id="PTHR22966">
    <property type="entry name" value="2-AMINOETHANETHIOL DIOXYGENASE"/>
    <property type="match status" value="1"/>
</dbReference>
<evidence type="ECO:0000313" key="4">
    <source>
        <dbReference type="Proteomes" id="UP000192223"/>
    </source>
</evidence>
<accession>A0A1W4WVA0</accession>
<dbReference type="Pfam" id="PF07847">
    <property type="entry name" value="PCO_ADO"/>
    <property type="match status" value="1"/>
</dbReference>
<dbReference type="GO" id="GO:0016702">
    <property type="term" value="F:oxidoreductase activity, acting on single donors with incorporation of molecular oxygen, incorporation of two atoms of oxygen"/>
    <property type="evidence" value="ECO:0007669"/>
    <property type="project" value="InterPro"/>
</dbReference>
<evidence type="ECO:0000313" key="5">
    <source>
        <dbReference type="RefSeq" id="XP_018324432.1"/>
    </source>
</evidence>
<evidence type="ECO:0000256" key="3">
    <source>
        <dbReference type="ARBA" id="ARBA00023004"/>
    </source>
</evidence>
<dbReference type="GeneID" id="108736482"/>
<proteinExistence type="predicted"/>
<dbReference type="SUPFAM" id="SSF51182">
    <property type="entry name" value="RmlC-like cupins"/>
    <property type="match status" value="1"/>
</dbReference>
<sequence>MFRKAVVTQIGSVLRQALTTFSSVNEIKGVFHSNLALLKTMLERITAEDVGFDPLFMSDALWNRPHKAPVTYVNIYENDVLSVGIFVLKPGMKLPLHDHPQMYGLIKVIAGKIKITSFSLNTEKTVKVESNVEDNIFVPKTHVVEMNTEIIADISSESCCLEPDSKNLHEIESLDGPAAFLDILSPPYETLIESNGKRKCTYYKIKKELSPSVFVVEETNSPSWFWSDSYPYTGPELV</sequence>
<protein>
    <submittedName>
        <fullName evidence="5 6">2-aminoethanethiol dioxygenase</fullName>
    </submittedName>
</protein>
<dbReference type="InterPro" id="IPR012864">
    <property type="entry name" value="PCO/ADO"/>
</dbReference>
<evidence type="ECO:0000256" key="2">
    <source>
        <dbReference type="ARBA" id="ARBA00023002"/>
    </source>
</evidence>
<dbReference type="GO" id="GO:0046872">
    <property type="term" value="F:metal ion binding"/>
    <property type="evidence" value="ECO:0007669"/>
    <property type="project" value="UniProtKB-KW"/>
</dbReference>
<keyword evidence="1" id="KW-0479">Metal-binding</keyword>
<evidence type="ECO:0000256" key="1">
    <source>
        <dbReference type="ARBA" id="ARBA00022723"/>
    </source>
</evidence>
<dbReference type="Gene3D" id="2.60.120.10">
    <property type="entry name" value="Jelly Rolls"/>
    <property type="match status" value="1"/>
</dbReference>
<reference evidence="5 6" key="1">
    <citation type="submission" date="2025-04" db="UniProtKB">
        <authorList>
            <consortium name="RefSeq"/>
        </authorList>
    </citation>
    <scope>IDENTIFICATION</scope>
    <source>
        <tissue evidence="5 6">Entire body</tissue>
    </source>
</reference>
<dbReference type="KEGG" id="apln:112906418"/>